<dbReference type="InterPro" id="IPR036661">
    <property type="entry name" value="Luciferase-like_sf"/>
</dbReference>
<dbReference type="InterPro" id="IPR011251">
    <property type="entry name" value="Luciferase-like_dom"/>
</dbReference>
<dbReference type="InterPro" id="IPR050564">
    <property type="entry name" value="F420-G6PD/mer"/>
</dbReference>
<protein>
    <submittedName>
        <fullName evidence="3">TIGR03557 family F420-dependent LLM class oxidoreductase</fullName>
        <ecNumber evidence="3">1.-.-.-</ecNumber>
    </submittedName>
</protein>
<dbReference type="InterPro" id="IPR019945">
    <property type="entry name" value="F420_G6P_DH-rel"/>
</dbReference>
<comment type="caution">
    <text evidence="3">The sequence shown here is derived from an EMBL/GenBank/DDBJ whole genome shotgun (WGS) entry which is preliminary data.</text>
</comment>
<name>A0A4R1B867_9ACTN</name>
<sequence>MGTLGYAAMFEQFHPTDLLRWSRIAEENGFTSVMASDHFHPWTPEQGQSAFVWSWLGALGATTSLRFGTGVTPPGFRYHPAIIAQGAATLEAMYPGRFWLGLGAGEALNEHIVGRYWPEAPVRLRILMESIEVIRKLFTGKKVKYSGGHIRLESARLYTLPENPPPIYVATAGPIQSKRTGKFCDGIITVGAADEKIRMLLGRFEEGAREAGKDPAAMPKMVQLHVSWAGSQREAEEQAVREWPNGGMPFPKADIRNPEDFQAMARRVTVEDFKNRVLISADLDEHLEHIQHYIDLGFDEVYVHNVGRNQEEFIRAYGERVAPELRWPEG</sequence>
<organism evidence="3 4">
    <name type="scientific">Rubrobacter taiwanensis</name>
    <dbReference type="NCBI Taxonomy" id="185139"/>
    <lineage>
        <taxon>Bacteria</taxon>
        <taxon>Bacillati</taxon>
        <taxon>Actinomycetota</taxon>
        <taxon>Rubrobacteria</taxon>
        <taxon>Rubrobacterales</taxon>
        <taxon>Rubrobacteraceae</taxon>
        <taxon>Rubrobacter</taxon>
    </lineage>
</organism>
<dbReference type="EC" id="1.-.-.-" evidence="3"/>
<evidence type="ECO:0000313" key="3">
    <source>
        <dbReference type="EMBL" id="TCJ12213.1"/>
    </source>
</evidence>
<reference evidence="3 4" key="1">
    <citation type="submission" date="2019-03" db="EMBL/GenBank/DDBJ databases">
        <title>Whole genome sequence of a novel Rubrobacter taiwanensis strain, isolated from Yellowstone National Park.</title>
        <authorList>
            <person name="Freed S."/>
            <person name="Ramaley R.F."/>
            <person name="Kyndt J.A."/>
        </authorList>
    </citation>
    <scope>NUCLEOTIDE SEQUENCE [LARGE SCALE GENOMIC DNA]</scope>
    <source>
        <strain evidence="3 4">Yellowstone</strain>
    </source>
</reference>
<keyword evidence="4" id="KW-1185">Reference proteome</keyword>
<dbReference type="SUPFAM" id="SSF51679">
    <property type="entry name" value="Bacterial luciferase-like"/>
    <property type="match status" value="1"/>
</dbReference>
<dbReference type="CDD" id="cd01097">
    <property type="entry name" value="Tetrahydromethanopterin_reductase"/>
    <property type="match status" value="1"/>
</dbReference>
<dbReference type="GO" id="GO:0016705">
    <property type="term" value="F:oxidoreductase activity, acting on paired donors, with incorporation or reduction of molecular oxygen"/>
    <property type="evidence" value="ECO:0007669"/>
    <property type="project" value="InterPro"/>
</dbReference>
<dbReference type="Gene3D" id="3.20.20.30">
    <property type="entry name" value="Luciferase-like domain"/>
    <property type="match status" value="1"/>
</dbReference>
<feature type="domain" description="Luciferase-like" evidence="2">
    <location>
        <begin position="13"/>
        <end position="300"/>
    </location>
</feature>
<dbReference type="Proteomes" id="UP000295244">
    <property type="component" value="Unassembled WGS sequence"/>
</dbReference>
<dbReference type="NCBIfam" id="TIGR03557">
    <property type="entry name" value="F420_G6P_family"/>
    <property type="match status" value="1"/>
</dbReference>
<evidence type="ECO:0000313" key="4">
    <source>
        <dbReference type="Proteomes" id="UP000295244"/>
    </source>
</evidence>
<dbReference type="AlphaFoldDB" id="A0A4R1B867"/>
<evidence type="ECO:0000256" key="1">
    <source>
        <dbReference type="ARBA" id="ARBA00023002"/>
    </source>
</evidence>
<dbReference type="RefSeq" id="WP_132692999.1">
    <property type="nucleotide sequence ID" value="NZ_SKBU01000051.1"/>
</dbReference>
<dbReference type="PANTHER" id="PTHR43244:SF1">
    <property type="entry name" value="5,10-METHYLENETETRAHYDROMETHANOPTERIN REDUCTASE"/>
    <property type="match status" value="1"/>
</dbReference>
<proteinExistence type="predicted"/>
<gene>
    <name evidence="3" type="ORF">E0L93_15525</name>
</gene>
<dbReference type="EMBL" id="SKBU01000051">
    <property type="protein sequence ID" value="TCJ12213.1"/>
    <property type="molecule type" value="Genomic_DNA"/>
</dbReference>
<accession>A0A4R1B867</accession>
<dbReference type="OrthoDB" id="180193at2"/>
<dbReference type="PANTHER" id="PTHR43244">
    <property type="match status" value="1"/>
</dbReference>
<keyword evidence="1 3" id="KW-0560">Oxidoreductase</keyword>
<evidence type="ECO:0000259" key="2">
    <source>
        <dbReference type="Pfam" id="PF00296"/>
    </source>
</evidence>
<dbReference type="Pfam" id="PF00296">
    <property type="entry name" value="Bac_luciferase"/>
    <property type="match status" value="1"/>
</dbReference>